<dbReference type="InterPro" id="IPR014529">
    <property type="entry name" value="UCP026631"/>
</dbReference>
<sequence>MTEPDAPRAVAAPTLTDGEWHRLHPLTPLFRGGLFLVVVAGIVIANLRDRLVFLFLPWFDDDIDRDIREFESGGDPVDFIIANNLYLVAGLALLGILAVLIGLFYLSWRFHTFRITGDDVEVRSGVLFRTHRRAPLDRVQGVNLTRPMLARLVGMAKLEVVGAGLDANVKLEYLSTGNAEAVRADILRLASGSRQARAERVDPGIVSRRAAAASVVSAGITGLIEGAEEPVSEPESVVHIPVGRLIASRLLSSSTLWLVAITVAIVVGSIAGTPWVLFTLIPALLGFGAYWVRTITRSLRYSIAPTPSGVRITFGLFTTITEILPPGRVHAIEVQQSLLWRPFGWWAITVNRLSGRGLSDGTTDQFTTVLPVGTRSDVERVLRLLLLDLPEAEWPLVFEHGLLGPREADPYTNTPRRARLLRLLSWRRNGFQLSPDVLLMRRGAIWRTLAVFPLARLQSIGLEQGPLDRALRVASVRAHTIAGRVSGRLGIIDRDAALELFGTAEAAVIHAAARDHTHRWAQGEASDPEGGAGMDPRTDPLEVPR</sequence>
<gene>
    <name evidence="4" type="ORF">GCM10009807_05350</name>
</gene>
<feature type="transmembrane region" description="Helical" evidence="2">
    <location>
        <begin position="85"/>
        <end position="106"/>
    </location>
</feature>
<dbReference type="Proteomes" id="UP001500596">
    <property type="component" value="Unassembled WGS sequence"/>
</dbReference>
<comment type="caution">
    <text evidence="4">The sequence shown here is derived from an EMBL/GenBank/DDBJ whole genome shotgun (WGS) entry which is preliminary data.</text>
</comment>
<feature type="region of interest" description="Disordered" evidence="1">
    <location>
        <begin position="519"/>
        <end position="545"/>
    </location>
</feature>
<evidence type="ECO:0000256" key="1">
    <source>
        <dbReference type="SAM" id="MobiDB-lite"/>
    </source>
</evidence>
<feature type="compositionally biased region" description="Basic and acidic residues" evidence="1">
    <location>
        <begin position="536"/>
        <end position="545"/>
    </location>
</feature>
<feature type="transmembrane region" description="Helical" evidence="2">
    <location>
        <begin position="29"/>
        <end position="47"/>
    </location>
</feature>
<evidence type="ECO:0000256" key="2">
    <source>
        <dbReference type="SAM" id="Phobius"/>
    </source>
</evidence>
<dbReference type="EMBL" id="BAAAPK010000001">
    <property type="protein sequence ID" value="GAA1664153.1"/>
    <property type="molecule type" value="Genomic_DNA"/>
</dbReference>
<keyword evidence="5" id="KW-1185">Reference proteome</keyword>
<dbReference type="Pfam" id="PF03703">
    <property type="entry name" value="bPH_2"/>
    <property type="match status" value="2"/>
</dbReference>
<name>A0ABP4RY49_9MICO</name>
<protein>
    <submittedName>
        <fullName evidence="4">PH domain-containing protein</fullName>
    </submittedName>
</protein>
<dbReference type="PANTHER" id="PTHR34473:SF2">
    <property type="entry name" value="UPF0699 TRANSMEMBRANE PROTEIN YDBT"/>
    <property type="match status" value="1"/>
</dbReference>
<feature type="domain" description="YdbS-like PH" evidence="3">
    <location>
        <begin position="108"/>
        <end position="184"/>
    </location>
</feature>
<feature type="domain" description="YdbS-like PH" evidence="3">
    <location>
        <begin position="426"/>
        <end position="500"/>
    </location>
</feature>
<dbReference type="PIRSF" id="PIRSF026631">
    <property type="entry name" value="UCP026631"/>
    <property type="match status" value="1"/>
</dbReference>
<keyword evidence="2" id="KW-1133">Transmembrane helix</keyword>
<organism evidence="4 5">
    <name type="scientific">Microbacterium lacus</name>
    <dbReference type="NCBI Taxonomy" id="415217"/>
    <lineage>
        <taxon>Bacteria</taxon>
        <taxon>Bacillati</taxon>
        <taxon>Actinomycetota</taxon>
        <taxon>Actinomycetes</taxon>
        <taxon>Micrococcales</taxon>
        <taxon>Microbacteriaceae</taxon>
        <taxon>Microbacterium</taxon>
    </lineage>
</organism>
<proteinExistence type="predicted"/>
<keyword evidence="2" id="KW-0472">Membrane</keyword>
<accession>A0ABP4RY49</accession>
<evidence type="ECO:0000313" key="5">
    <source>
        <dbReference type="Proteomes" id="UP001500596"/>
    </source>
</evidence>
<dbReference type="InterPro" id="IPR005182">
    <property type="entry name" value="YdbS-like_PH"/>
</dbReference>
<evidence type="ECO:0000313" key="4">
    <source>
        <dbReference type="EMBL" id="GAA1664153.1"/>
    </source>
</evidence>
<feature type="transmembrane region" description="Helical" evidence="2">
    <location>
        <begin position="250"/>
        <end position="269"/>
    </location>
</feature>
<evidence type="ECO:0000259" key="3">
    <source>
        <dbReference type="Pfam" id="PF03703"/>
    </source>
</evidence>
<dbReference type="PANTHER" id="PTHR34473">
    <property type="entry name" value="UPF0699 TRANSMEMBRANE PROTEIN YDBS"/>
    <property type="match status" value="1"/>
</dbReference>
<reference evidence="5" key="1">
    <citation type="journal article" date="2019" name="Int. J. Syst. Evol. Microbiol.">
        <title>The Global Catalogue of Microorganisms (GCM) 10K type strain sequencing project: providing services to taxonomists for standard genome sequencing and annotation.</title>
        <authorList>
            <consortium name="The Broad Institute Genomics Platform"/>
            <consortium name="The Broad Institute Genome Sequencing Center for Infectious Disease"/>
            <person name="Wu L."/>
            <person name="Ma J."/>
        </authorList>
    </citation>
    <scope>NUCLEOTIDE SEQUENCE [LARGE SCALE GENOMIC DNA]</scope>
    <source>
        <strain evidence="5">JCM 15575</strain>
    </source>
</reference>
<keyword evidence="2" id="KW-0812">Transmembrane</keyword>
<dbReference type="RefSeq" id="WP_344051338.1">
    <property type="nucleotide sequence ID" value="NZ_BAAAPK010000001.1"/>
</dbReference>